<evidence type="ECO:0000313" key="3">
    <source>
        <dbReference type="Proteomes" id="UP000233597"/>
    </source>
</evidence>
<proteinExistence type="predicted"/>
<dbReference type="Pfam" id="PF22162">
    <property type="entry name" value="PFIN"/>
    <property type="match status" value="1"/>
</dbReference>
<dbReference type="Proteomes" id="UP000233597">
    <property type="component" value="Unassembled WGS sequence"/>
</dbReference>
<dbReference type="AlphaFoldDB" id="A0A2N3KIT7"/>
<reference evidence="2 3" key="1">
    <citation type="submission" date="2017-09" db="EMBL/GenBank/DDBJ databases">
        <title>Biodiversity and function of Thalassospira species in the particle-attached aromatic-hydrocarbon-degrading consortia from the surface seawater of the South China Sea.</title>
        <authorList>
            <person name="Dong C."/>
            <person name="Liu R."/>
            <person name="Shao Z."/>
        </authorList>
    </citation>
    <scope>NUCLEOTIDE SEQUENCE [LARGE SCALE GENOMIC DNA]</scope>
    <source>
        <strain evidence="2 3">CSC1P2</strain>
    </source>
</reference>
<keyword evidence="1" id="KW-1133">Transmembrane helix</keyword>
<protein>
    <submittedName>
        <fullName evidence="2">Uncharacterized protein</fullName>
    </submittedName>
</protein>
<accession>A0A2N3KIT7</accession>
<organism evidence="2 3">
    <name type="scientific">Thalassospira marina</name>
    <dbReference type="NCBI Taxonomy" id="2048283"/>
    <lineage>
        <taxon>Bacteria</taxon>
        <taxon>Pseudomonadati</taxon>
        <taxon>Pseudomonadota</taxon>
        <taxon>Alphaproteobacteria</taxon>
        <taxon>Rhodospirillales</taxon>
        <taxon>Thalassospiraceae</taxon>
        <taxon>Thalassospira</taxon>
    </lineage>
</organism>
<dbReference type="EMBL" id="NWTK01000017">
    <property type="protein sequence ID" value="PKR50472.1"/>
    <property type="molecule type" value="Genomic_DNA"/>
</dbReference>
<keyword evidence="1" id="KW-0472">Membrane</keyword>
<gene>
    <name evidence="2" type="ORF">COO20_21615</name>
</gene>
<sequence length="237" mass="26839">MPPPIIPAGSADPTVLETATFWAALFAVLVIIVLIVRLVPFLVDKALDYISTKFGLKPRNQAEKCEEIARLNFALQIRKNLPNPPHRILTNSRDPVWEIELAGDKTAYMRFNDREFDNQYIVYIDAEKFYYHWLRSTDGFHKCPTRAKMPLDRKYAGAETGFSHGRENPVPLAYPHITFTGNEFSISFTNGITRTIWLIANGAKSFPIEVREFSQAELFHGLMGVGHAPITGAELKM</sequence>
<comment type="caution">
    <text evidence="2">The sequence shown here is derived from an EMBL/GenBank/DDBJ whole genome shotgun (WGS) entry which is preliminary data.</text>
</comment>
<dbReference type="InterPro" id="IPR054044">
    <property type="entry name" value="PFIN"/>
</dbReference>
<feature type="transmembrane region" description="Helical" evidence="1">
    <location>
        <begin position="20"/>
        <end position="43"/>
    </location>
</feature>
<evidence type="ECO:0000256" key="1">
    <source>
        <dbReference type="SAM" id="Phobius"/>
    </source>
</evidence>
<keyword evidence="1" id="KW-0812">Transmembrane</keyword>
<evidence type="ECO:0000313" key="2">
    <source>
        <dbReference type="EMBL" id="PKR50472.1"/>
    </source>
</evidence>
<name>A0A2N3KIT7_9PROT</name>